<evidence type="ECO:0000256" key="2">
    <source>
        <dbReference type="ARBA" id="ARBA00005417"/>
    </source>
</evidence>
<dbReference type="SMART" id="SM00382">
    <property type="entry name" value="AAA"/>
    <property type="match status" value="1"/>
</dbReference>
<dbReference type="InterPro" id="IPR011527">
    <property type="entry name" value="ABC1_TM_dom"/>
</dbReference>
<protein>
    <submittedName>
        <fullName evidence="14">ABC transporter ATP-binding protein</fullName>
    </submittedName>
</protein>
<feature type="transmembrane region" description="Helical" evidence="11">
    <location>
        <begin position="259"/>
        <end position="280"/>
    </location>
</feature>
<comment type="similarity">
    <text evidence="2">Belongs to the ABC transporter superfamily.</text>
</comment>
<evidence type="ECO:0000313" key="14">
    <source>
        <dbReference type="EMBL" id="XBO38683.1"/>
    </source>
</evidence>
<keyword evidence="7" id="KW-0547">Nucleotide-binding</keyword>
<name>A0AAU7JE80_9HYPH</name>
<dbReference type="GO" id="GO:0005886">
    <property type="term" value="C:plasma membrane"/>
    <property type="evidence" value="ECO:0007669"/>
    <property type="project" value="UniProtKB-SubCell"/>
</dbReference>
<keyword evidence="4" id="KW-1003">Cell membrane</keyword>
<feature type="domain" description="ABC transmembrane type-1" evidence="13">
    <location>
        <begin position="35"/>
        <end position="315"/>
    </location>
</feature>
<dbReference type="Pfam" id="PF00005">
    <property type="entry name" value="ABC_tran"/>
    <property type="match status" value="1"/>
</dbReference>
<feature type="transmembrane region" description="Helical" evidence="11">
    <location>
        <begin position="174"/>
        <end position="191"/>
    </location>
</feature>
<evidence type="ECO:0000256" key="10">
    <source>
        <dbReference type="ARBA" id="ARBA00023136"/>
    </source>
</evidence>
<accession>A0AAU7JE80</accession>
<dbReference type="PROSITE" id="PS00211">
    <property type="entry name" value="ABC_TRANSPORTER_1"/>
    <property type="match status" value="1"/>
</dbReference>
<feature type="domain" description="ABC transporter" evidence="12">
    <location>
        <begin position="349"/>
        <end position="594"/>
    </location>
</feature>
<dbReference type="EMBL" id="CP157484">
    <property type="protein sequence ID" value="XBO38683.1"/>
    <property type="molecule type" value="Genomic_DNA"/>
</dbReference>
<comment type="subcellular location">
    <subcellularLocation>
        <location evidence="1">Cell membrane</location>
        <topology evidence="1">Multi-pass membrane protein</topology>
    </subcellularLocation>
</comment>
<organism evidence="14">
    <name type="scientific">Alsobacter sp. KACC 23698</name>
    <dbReference type="NCBI Taxonomy" id="3149229"/>
    <lineage>
        <taxon>Bacteria</taxon>
        <taxon>Pseudomonadati</taxon>
        <taxon>Pseudomonadota</taxon>
        <taxon>Alphaproteobacteria</taxon>
        <taxon>Hyphomicrobiales</taxon>
        <taxon>Alsobacteraceae</taxon>
        <taxon>Alsobacter</taxon>
    </lineage>
</organism>
<dbReference type="PROSITE" id="PS50893">
    <property type="entry name" value="ABC_TRANSPORTER_2"/>
    <property type="match status" value="1"/>
</dbReference>
<evidence type="ECO:0000256" key="1">
    <source>
        <dbReference type="ARBA" id="ARBA00004651"/>
    </source>
</evidence>
<sequence length="610" mass="65918">MANKPARSIVSQDALPYLRRLWVDWMLPHWRTLSLILLTVIVLAGASSLYPVVIKRAFDAFDQQNKRFVQIVPFVVIVVTAVKGFAMLAQSVLTNRVVTRIEADMQSALYASLIDADVAQLGREAPAALTQRFTTDFAFIREALTRLSTVFLRDVATAIAVVGVMFWIDWEVTLIALVVLPLLAPAIARIGKKLRRTALSTQEQTALMASMVSESLSSIRTAKTYGLEGYLKDRASAFFEQIRRLKMKSANQRSRLDPILEIGGGFAVAGVLVFIGWRIIKGQTTIGDFTGFITALLLAAQSMRTLGNLNAIMQEAVASLSRVFALMDERPTIVDRPGAAPIQVSRGEIRFENVFFRYAGHEFAGREPAAAGAAALDGIDLVAPGGKMTALVGRSGSGKSTLISLVPRLFEASDGAVRIDGVDVRDVSLASLRSKVAVVTQEAVLFDDTVKANIAFGRPGATDQEIEAAARAAAAHDFIAALPQGYDTRVGDRGSRLSGGERQRLALARALLKDAPILVLDEATSALDAESERLVQDALAVLTRGRTSLVIAHRLSTIRQADLIVVLDRGRVAETGTHDGLLAKGGIYAKLHRLQAGETSEFAEFGLTRV</sequence>
<gene>
    <name evidence="14" type="ORF">ABEG18_23810</name>
</gene>
<feature type="transmembrane region" description="Helical" evidence="11">
    <location>
        <begin position="71"/>
        <end position="93"/>
    </location>
</feature>
<dbReference type="FunFam" id="3.40.50.300:FF:000221">
    <property type="entry name" value="Multidrug ABC transporter ATP-binding protein"/>
    <property type="match status" value="1"/>
</dbReference>
<keyword evidence="8 14" id="KW-0067">ATP-binding</keyword>
<dbReference type="PANTHER" id="PTHR43394:SF1">
    <property type="entry name" value="ATP-BINDING CASSETTE SUB-FAMILY B MEMBER 10, MITOCHONDRIAL"/>
    <property type="match status" value="1"/>
</dbReference>
<dbReference type="InterPro" id="IPR003593">
    <property type="entry name" value="AAA+_ATPase"/>
</dbReference>
<dbReference type="RefSeq" id="WP_406855524.1">
    <property type="nucleotide sequence ID" value="NZ_CP157484.1"/>
</dbReference>
<proteinExistence type="inferred from homology"/>
<evidence type="ECO:0000259" key="12">
    <source>
        <dbReference type="PROSITE" id="PS50893"/>
    </source>
</evidence>
<evidence type="ECO:0000256" key="8">
    <source>
        <dbReference type="ARBA" id="ARBA00022840"/>
    </source>
</evidence>
<keyword evidence="3" id="KW-0813">Transport</keyword>
<dbReference type="AlphaFoldDB" id="A0AAU7JE80"/>
<keyword evidence="6 11" id="KW-0812">Transmembrane</keyword>
<evidence type="ECO:0000256" key="6">
    <source>
        <dbReference type="ARBA" id="ARBA00022692"/>
    </source>
</evidence>
<keyword evidence="5" id="KW-0762">Sugar transport</keyword>
<evidence type="ECO:0000256" key="5">
    <source>
        <dbReference type="ARBA" id="ARBA00022597"/>
    </source>
</evidence>
<dbReference type="PANTHER" id="PTHR43394">
    <property type="entry name" value="ATP-DEPENDENT PERMEASE MDL1, MITOCHONDRIAL"/>
    <property type="match status" value="1"/>
</dbReference>
<dbReference type="GO" id="GO:0015421">
    <property type="term" value="F:ABC-type oligopeptide transporter activity"/>
    <property type="evidence" value="ECO:0007669"/>
    <property type="project" value="TreeGrafter"/>
</dbReference>
<evidence type="ECO:0000256" key="7">
    <source>
        <dbReference type="ARBA" id="ARBA00022741"/>
    </source>
</evidence>
<evidence type="ECO:0000256" key="9">
    <source>
        <dbReference type="ARBA" id="ARBA00022989"/>
    </source>
</evidence>
<evidence type="ECO:0000256" key="11">
    <source>
        <dbReference type="SAM" id="Phobius"/>
    </source>
</evidence>
<dbReference type="CDD" id="cd18552">
    <property type="entry name" value="ABC_6TM_MsbA_like"/>
    <property type="match status" value="1"/>
</dbReference>
<keyword evidence="9 11" id="KW-1133">Transmembrane helix</keyword>
<dbReference type="InterPro" id="IPR039421">
    <property type="entry name" value="Type_1_exporter"/>
</dbReference>
<reference evidence="14" key="1">
    <citation type="submission" date="2024-05" db="EMBL/GenBank/DDBJ databases">
        <authorList>
            <person name="Kim S."/>
            <person name="Heo J."/>
            <person name="Choi H."/>
            <person name="Choi Y."/>
            <person name="Kwon S.-W."/>
            <person name="Kim Y."/>
        </authorList>
    </citation>
    <scope>NUCLEOTIDE SEQUENCE</scope>
    <source>
        <strain evidence="14">KACC 23698</strain>
    </source>
</reference>
<evidence type="ECO:0000259" key="13">
    <source>
        <dbReference type="PROSITE" id="PS50929"/>
    </source>
</evidence>
<dbReference type="InterPro" id="IPR017871">
    <property type="entry name" value="ABC_transporter-like_CS"/>
</dbReference>
<dbReference type="Pfam" id="PF00664">
    <property type="entry name" value="ABC_membrane"/>
    <property type="match status" value="1"/>
</dbReference>
<dbReference type="Gene3D" id="3.40.50.300">
    <property type="entry name" value="P-loop containing nucleotide triphosphate hydrolases"/>
    <property type="match status" value="1"/>
</dbReference>
<dbReference type="PROSITE" id="PS50929">
    <property type="entry name" value="ABC_TM1F"/>
    <property type="match status" value="1"/>
</dbReference>
<keyword evidence="10 11" id="KW-0472">Membrane</keyword>
<feature type="transmembrane region" description="Helical" evidence="11">
    <location>
        <begin position="30"/>
        <end position="51"/>
    </location>
</feature>
<feature type="transmembrane region" description="Helical" evidence="11">
    <location>
        <begin position="150"/>
        <end position="168"/>
    </location>
</feature>
<dbReference type="SUPFAM" id="SSF52540">
    <property type="entry name" value="P-loop containing nucleoside triphosphate hydrolases"/>
    <property type="match status" value="1"/>
</dbReference>
<dbReference type="SUPFAM" id="SSF90123">
    <property type="entry name" value="ABC transporter transmembrane region"/>
    <property type="match status" value="1"/>
</dbReference>
<dbReference type="GO" id="GO:0005524">
    <property type="term" value="F:ATP binding"/>
    <property type="evidence" value="ECO:0007669"/>
    <property type="project" value="UniProtKB-KW"/>
</dbReference>
<dbReference type="GO" id="GO:0016887">
    <property type="term" value="F:ATP hydrolysis activity"/>
    <property type="evidence" value="ECO:0007669"/>
    <property type="project" value="InterPro"/>
</dbReference>
<dbReference type="Gene3D" id="1.20.1560.10">
    <property type="entry name" value="ABC transporter type 1, transmembrane domain"/>
    <property type="match status" value="1"/>
</dbReference>
<evidence type="ECO:0000256" key="4">
    <source>
        <dbReference type="ARBA" id="ARBA00022475"/>
    </source>
</evidence>
<dbReference type="InterPro" id="IPR027417">
    <property type="entry name" value="P-loop_NTPase"/>
</dbReference>
<dbReference type="InterPro" id="IPR036640">
    <property type="entry name" value="ABC1_TM_sf"/>
</dbReference>
<dbReference type="InterPro" id="IPR003439">
    <property type="entry name" value="ABC_transporter-like_ATP-bd"/>
</dbReference>
<evidence type="ECO:0000256" key="3">
    <source>
        <dbReference type="ARBA" id="ARBA00022448"/>
    </source>
</evidence>